<reference evidence="4" key="2">
    <citation type="submission" date="2020-09" db="EMBL/GenBank/DDBJ databases">
        <authorList>
            <person name="Sun Q."/>
            <person name="Ohkuma M."/>
        </authorList>
    </citation>
    <scope>NUCLEOTIDE SEQUENCE</scope>
    <source>
        <strain evidence="4">JCM 3302</strain>
    </source>
</reference>
<evidence type="ECO:0000313" key="5">
    <source>
        <dbReference type="Proteomes" id="UP000641386"/>
    </source>
</evidence>
<dbReference type="RefSeq" id="WP_189902839.1">
    <property type="nucleotide sequence ID" value="NZ_BNBC01000021.1"/>
</dbReference>
<feature type="domain" description="TadE-like" evidence="3">
    <location>
        <begin position="15"/>
        <end position="57"/>
    </location>
</feature>
<keyword evidence="2" id="KW-0812">Transmembrane</keyword>
<feature type="compositionally biased region" description="Polar residues" evidence="1">
    <location>
        <begin position="133"/>
        <end position="156"/>
    </location>
</feature>
<dbReference type="AlphaFoldDB" id="A0A919DTR9"/>
<dbReference type="EMBL" id="BNBC01000021">
    <property type="protein sequence ID" value="GHE83756.1"/>
    <property type="molecule type" value="Genomic_DNA"/>
</dbReference>
<dbReference type="Proteomes" id="UP000641386">
    <property type="component" value="Unassembled WGS sequence"/>
</dbReference>
<feature type="transmembrane region" description="Helical" evidence="2">
    <location>
        <begin position="21"/>
        <end position="44"/>
    </location>
</feature>
<evidence type="ECO:0000256" key="2">
    <source>
        <dbReference type="SAM" id="Phobius"/>
    </source>
</evidence>
<dbReference type="InterPro" id="IPR012495">
    <property type="entry name" value="TadE-like_dom"/>
</dbReference>
<keyword evidence="2" id="KW-1133">Transmembrane helix</keyword>
<dbReference type="InterPro" id="IPR049790">
    <property type="entry name" value="Rv3655c/TadE"/>
</dbReference>
<accession>A0A919DTR9</accession>
<dbReference type="Pfam" id="PF07811">
    <property type="entry name" value="TadE"/>
    <property type="match status" value="1"/>
</dbReference>
<comment type="caution">
    <text evidence="4">The sequence shown here is derived from an EMBL/GenBank/DDBJ whole genome shotgun (WGS) entry which is preliminary data.</text>
</comment>
<evidence type="ECO:0000313" key="4">
    <source>
        <dbReference type="EMBL" id="GHE83756.1"/>
    </source>
</evidence>
<proteinExistence type="predicted"/>
<protein>
    <recommendedName>
        <fullName evidence="3">TadE-like domain-containing protein</fullName>
    </recommendedName>
</protein>
<dbReference type="NCBIfam" id="NF041390">
    <property type="entry name" value="TadE_Rv3655c"/>
    <property type="match status" value="1"/>
</dbReference>
<sequence length="156" mass="16279">MPGCEHRRDRGADQGFVTAEAAMVLPVLVLVVTTLVWGLLVVLAQIQCVDAARVGARAAARQDPDGAVTRVAREAAPHGARVTVTRQGEYVRVVVVAEPPGMGALPFHLREEAVAEAEESVGAARDPDRTATKSRTATKNGTKNGTQNGTKSGTGS</sequence>
<organism evidence="4 5">
    <name type="scientific">Streptomyces spiralis</name>
    <dbReference type="NCBI Taxonomy" id="66376"/>
    <lineage>
        <taxon>Bacteria</taxon>
        <taxon>Bacillati</taxon>
        <taxon>Actinomycetota</taxon>
        <taxon>Actinomycetes</taxon>
        <taxon>Kitasatosporales</taxon>
        <taxon>Streptomycetaceae</taxon>
        <taxon>Streptomyces</taxon>
    </lineage>
</organism>
<reference evidence="4" key="1">
    <citation type="journal article" date="2014" name="Int. J. Syst. Evol. Microbiol.">
        <title>Complete genome sequence of Corynebacterium casei LMG S-19264T (=DSM 44701T), isolated from a smear-ripened cheese.</title>
        <authorList>
            <consortium name="US DOE Joint Genome Institute (JGI-PGF)"/>
            <person name="Walter F."/>
            <person name="Albersmeier A."/>
            <person name="Kalinowski J."/>
            <person name="Ruckert C."/>
        </authorList>
    </citation>
    <scope>NUCLEOTIDE SEQUENCE</scope>
    <source>
        <strain evidence="4">JCM 3302</strain>
    </source>
</reference>
<keyword evidence="2" id="KW-0472">Membrane</keyword>
<evidence type="ECO:0000256" key="1">
    <source>
        <dbReference type="SAM" id="MobiDB-lite"/>
    </source>
</evidence>
<gene>
    <name evidence="4" type="ORF">GCM10014715_44510</name>
</gene>
<keyword evidence="5" id="KW-1185">Reference proteome</keyword>
<name>A0A919DTR9_9ACTN</name>
<evidence type="ECO:0000259" key="3">
    <source>
        <dbReference type="Pfam" id="PF07811"/>
    </source>
</evidence>
<feature type="region of interest" description="Disordered" evidence="1">
    <location>
        <begin position="116"/>
        <end position="156"/>
    </location>
</feature>